<gene>
    <name evidence="4" type="ORF">F7D73_02945</name>
</gene>
<name>A0A6G1TX86_9BACT</name>
<proteinExistence type="predicted"/>
<evidence type="ECO:0000259" key="3">
    <source>
        <dbReference type="Pfam" id="PF16404"/>
    </source>
</evidence>
<dbReference type="Gene3D" id="2.60.40.10">
    <property type="entry name" value="Immunoglobulins"/>
    <property type="match status" value="1"/>
</dbReference>
<feature type="domain" description="Pesticidal crystal protein Cry22Aa Ig-like" evidence="2">
    <location>
        <begin position="43"/>
        <end position="113"/>
    </location>
</feature>
<sequence length="237" mass="25373">MNIAMKKNIFYIMLLLLTSAVSFTSCDDDSSAGVTRITYYPVLTLKGDATMYADKGAAFIDPGCAGELNGEDISSQLVVTGTVNTAKSGIYTLTYSATNADGFSASVSRTVIVTDPTDAKEGVFYTDAANSYRDYSGNKAFGDNFEVIIINNGDGTYHVSDLLGGWYSQKAGYGSNYNMEGDVKFAEDGTMTLLNSLIGGWGDSLVGFSGKFDTASSSYTWDAEYASSMKFHVVLNK</sequence>
<dbReference type="PROSITE" id="PS51257">
    <property type="entry name" value="PROKAR_LIPOPROTEIN"/>
    <property type="match status" value="1"/>
</dbReference>
<evidence type="ECO:0000256" key="1">
    <source>
        <dbReference type="SAM" id="SignalP"/>
    </source>
</evidence>
<dbReference type="InterPro" id="IPR032180">
    <property type="entry name" value="BT_2262-like_C"/>
</dbReference>
<organism evidence="4 5">
    <name type="scientific">Segatella copri</name>
    <dbReference type="NCBI Taxonomy" id="165179"/>
    <lineage>
        <taxon>Bacteria</taxon>
        <taxon>Pseudomonadati</taxon>
        <taxon>Bacteroidota</taxon>
        <taxon>Bacteroidia</taxon>
        <taxon>Bacteroidales</taxon>
        <taxon>Prevotellaceae</taxon>
        <taxon>Segatella</taxon>
    </lineage>
</organism>
<dbReference type="EMBL" id="VZCB01000025">
    <property type="protein sequence ID" value="MQN79934.1"/>
    <property type="molecule type" value="Genomic_DNA"/>
</dbReference>
<feature type="domain" description="BT-2262-like C-terminal" evidence="3">
    <location>
        <begin position="125"/>
        <end position="237"/>
    </location>
</feature>
<evidence type="ECO:0000313" key="4">
    <source>
        <dbReference type="EMBL" id="MQN79934.1"/>
    </source>
</evidence>
<comment type="caution">
    <text evidence="4">The sequence shown here is derived from an EMBL/GenBank/DDBJ whole genome shotgun (WGS) entry which is preliminary data.</text>
</comment>
<dbReference type="InterPro" id="IPR032179">
    <property type="entry name" value="Cry22Aa_Ig-like"/>
</dbReference>
<dbReference type="OrthoDB" id="1026566at2"/>
<feature type="chain" id="PRO_5026125802" evidence="1">
    <location>
        <begin position="25"/>
        <end position="237"/>
    </location>
</feature>
<feature type="signal peptide" evidence="1">
    <location>
        <begin position="1"/>
        <end position="24"/>
    </location>
</feature>
<protein>
    <submittedName>
        <fullName evidence="4">DUF5012 domain-containing protein</fullName>
    </submittedName>
</protein>
<evidence type="ECO:0000313" key="5">
    <source>
        <dbReference type="Proteomes" id="UP000480425"/>
    </source>
</evidence>
<dbReference type="AlphaFoldDB" id="A0A6G1TX86"/>
<reference evidence="4 5" key="1">
    <citation type="submission" date="2019-09" db="EMBL/GenBank/DDBJ databases">
        <title>Distinct polysaccharide growth profiles of human intestinal Prevotella copri isolates.</title>
        <authorList>
            <person name="Fehlner-Peach H."/>
            <person name="Magnabosco C."/>
            <person name="Raghavan V."/>
            <person name="Scher J.U."/>
            <person name="Tett A."/>
            <person name="Cox L.M."/>
            <person name="Gottsegen C."/>
            <person name="Watters A."/>
            <person name="Wiltshire- Gordon J.D."/>
            <person name="Segata N."/>
            <person name="Bonneau R."/>
            <person name="Littman D.R."/>
        </authorList>
    </citation>
    <scope>NUCLEOTIDE SEQUENCE [LARGE SCALE GENOMIC DNA]</scope>
    <source>
        <strain evidence="5">iA622</strain>
    </source>
</reference>
<evidence type="ECO:0000259" key="2">
    <source>
        <dbReference type="Pfam" id="PF16403"/>
    </source>
</evidence>
<keyword evidence="1" id="KW-0732">Signal</keyword>
<dbReference type="Proteomes" id="UP000480425">
    <property type="component" value="Unassembled WGS sequence"/>
</dbReference>
<dbReference type="Pfam" id="PF16403">
    <property type="entry name" value="Bact_surface_Ig-like"/>
    <property type="match status" value="1"/>
</dbReference>
<dbReference type="InterPro" id="IPR013783">
    <property type="entry name" value="Ig-like_fold"/>
</dbReference>
<dbReference type="Pfam" id="PF16404">
    <property type="entry name" value="BT_2262-like_C"/>
    <property type="match status" value="1"/>
</dbReference>
<accession>A0A6G1TX86</accession>